<gene>
    <name evidence="2" type="ORF">GOBAR_AA09648</name>
</gene>
<sequence>MNDISPAPSNKENVQLLMSSGDNGDDPSGNNEGVYQTTHGHIYSSNFHGDQGVTRYPYATDPGSSSHSLAKMIMK</sequence>
<evidence type="ECO:0000313" key="3">
    <source>
        <dbReference type="Proteomes" id="UP000239757"/>
    </source>
</evidence>
<dbReference type="Proteomes" id="UP000239757">
    <property type="component" value="Unassembled WGS sequence"/>
</dbReference>
<feature type="region of interest" description="Disordered" evidence="1">
    <location>
        <begin position="1"/>
        <end position="75"/>
    </location>
</feature>
<dbReference type="EMBL" id="KZ663654">
    <property type="protein sequence ID" value="PPS11003.1"/>
    <property type="molecule type" value="Genomic_DNA"/>
</dbReference>
<accession>A0A2P5Y5Y0</accession>
<evidence type="ECO:0000313" key="2">
    <source>
        <dbReference type="EMBL" id="PPS11003.1"/>
    </source>
</evidence>
<proteinExistence type="predicted"/>
<protein>
    <submittedName>
        <fullName evidence="2">Uncharacterized protein</fullName>
    </submittedName>
</protein>
<dbReference type="AlphaFoldDB" id="A0A2P5Y5Y0"/>
<organism evidence="2 3">
    <name type="scientific">Gossypium barbadense</name>
    <name type="common">Sea Island cotton</name>
    <name type="synonym">Hibiscus barbadensis</name>
    <dbReference type="NCBI Taxonomy" id="3634"/>
    <lineage>
        <taxon>Eukaryota</taxon>
        <taxon>Viridiplantae</taxon>
        <taxon>Streptophyta</taxon>
        <taxon>Embryophyta</taxon>
        <taxon>Tracheophyta</taxon>
        <taxon>Spermatophyta</taxon>
        <taxon>Magnoliopsida</taxon>
        <taxon>eudicotyledons</taxon>
        <taxon>Gunneridae</taxon>
        <taxon>Pentapetalae</taxon>
        <taxon>rosids</taxon>
        <taxon>malvids</taxon>
        <taxon>Malvales</taxon>
        <taxon>Malvaceae</taxon>
        <taxon>Malvoideae</taxon>
        <taxon>Gossypium</taxon>
    </lineage>
</organism>
<name>A0A2P5Y5Y0_GOSBA</name>
<reference evidence="2 3" key="1">
    <citation type="submission" date="2015-01" db="EMBL/GenBank/DDBJ databases">
        <title>Genome of allotetraploid Gossypium barbadense reveals genomic plasticity and fiber elongation in cotton evolution.</title>
        <authorList>
            <person name="Chen X."/>
            <person name="Liu X."/>
            <person name="Zhao B."/>
            <person name="Zheng H."/>
            <person name="Hu Y."/>
            <person name="Lu G."/>
            <person name="Yang C."/>
            <person name="Chen J."/>
            <person name="Shan C."/>
            <person name="Zhang L."/>
            <person name="Zhou Y."/>
            <person name="Wang L."/>
            <person name="Guo W."/>
            <person name="Bai Y."/>
            <person name="Ruan J."/>
            <person name="Shangguan X."/>
            <person name="Mao Y."/>
            <person name="Jiang J."/>
            <person name="Zhu Y."/>
            <person name="Lei J."/>
            <person name="Kang H."/>
            <person name="Chen S."/>
            <person name="He X."/>
            <person name="Wang R."/>
            <person name="Wang Y."/>
            <person name="Chen J."/>
            <person name="Wang L."/>
            <person name="Yu S."/>
            <person name="Wang B."/>
            <person name="Wei J."/>
            <person name="Song S."/>
            <person name="Lu X."/>
            <person name="Gao Z."/>
            <person name="Gu W."/>
            <person name="Deng X."/>
            <person name="Ma D."/>
            <person name="Wang S."/>
            <person name="Liang W."/>
            <person name="Fang L."/>
            <person name="Cai C."/>
            <person name="Zhu X."/>
            <person name="Zhou B."/>
            <person name="Zhang Y."/>
            <person name="Chen Z."/>
            <person name="Xu S."/>
            <person name="Zhu R."/>
            <person name="Wang S."/>
            <person name="Zhang T."/>
            <person name="Zhao G."/>
        </authorList>
    </citation>
    <scope>NUCLEOTIDE SEQUENCE [LARGE SCALE GENOMIC DNA]</scope>
    <source>
        <strain evidence="3">cv. Xinhai21</strain>
        <tissue evidence="2">Leaf</tissue>
    </source>
</reference>
<feature type="compositionally biased region" description="Polar residues" evidence="1">
    <location>
        <begin position="7"/>
        <end position="48"/>
    </location>
</feature>
<evidence type="ECO:0000256" key="1">
    <source>
        <dbReference type="SAM" id="MobiDB-lite"/>
    </source>
</evidence>